<dbReference type="EMBL" id="PISD01000054">
    <property type="protein sequence ID" value="PKG26890.1"/>
    <property type="molecule type" value="Genomic_DNA"/>
</dbReference>
<feature type="domain" description="Activator of Hsp90 ATPase homologue 1/2-like C-terminal" evidence="2">
    <location>
        <begin position="17"/>
        <end position="140"/>
    </location>
</feature>
<dbReference type="Pfam" id="PF08327">
    <property type="entry name" value="AHSA1"/>
    <property type="match status" value="1"/>
</dbReference>
<evidence type="ECO:0000313" key="3">
    <source>
        <dbReference type="EMBL" id="PKG26890.1"/>
    </source>
</evidence>
<comment type="caution">
    <text evidence="3">The sequence shown here is derived from an EMBL/GenBank/DDBJ whole genome shotgun (WGS) entry which is preliminary data.</text>
</comment>
<sequence>MSEQNAIAEIRKTVILNAPIEKVWKAVSTSEGIAGWWMPNTLEPIVGKEFILHAGQFGDSPCKVIEIQPLKRVRFDWGKDWQLTFELKQIEESKIEFTLIHSGWDESKKTEFGQPHSNIREIMDGGWEGIVKNQLVKYVEA</sequence>
<name>A0A2N0ZBK5_9BACI</name>
<dbReference type="AlphaFoldDB" id="A0A2N0ZBK5"/>
<dbReference type="RefSeq" id="WP_066189788.1">
    <property type="nucleotide sequence ID" value="NZ_PISD01000054.1"/>
</dbReference>
<dbReference type="CDD" id="cd07814">
    <property type="entry name" value="SRPBCC_CalC_Aha1-like"/>
    <property type="match status" value="1"/>
</dbReference>
<evidence type="ECO:0000256" key="1">
    <source>
        <dbReference type="ARBA" id="ARBA00006817"/>
    </source>
</evidence>
<accession>A0A2N0ZBK5</accession>
<reference evidence="3 4" key="1">
    <citation type="journal article" date="2010" name="Int. J. Syst. Evol. Microbiol.">
        <title>Bacillus horneckiae sp. nov., isolated from a spacecraft-assembly clean room.</title>
        <authorList>
            <person name="Vaishampayan P."/>
            <person name="Probst A."/>
            <person name="Krishnamurthi S."/>
            <person name="Ghosh S."/>
            <person name="Osman S."/>
            <person name="McDowall A."/>
            <person name="Ruckmani A."/>
            <person name="Mayilraj S."/>
            <person name="Venkateswaran K."/>
        </authorList>
    </citation>
    <scope>NUCLEOTIDE SEQUENCE [LARGE SCALE GENOMIC DNA]</scope>
    <source>
        <strain evidence="4">1PO1SC</strain>
    </source>
</reference>
<dbReference type="InterPro" id="IPR013538">
    <property type="entry name" value="ASHA1/2-like_C"/>
</dbReference>
<dbReference type="Gene3D" id="3.30.530.20">
    <property type="match status" value="1"/>
</dbReference>
<dbReference type="InterPro" id="IPR023393">
    <property type="entry name" value="START-like_dom_sf"/>
</dbReference>
<comment type="similarity">
    <text evidence="1">Belongs to the AHA1 family.</text>
</comment>
<dbReference type="SUPFAM" id="SSF55961">
    <property type="entry name" value="Bet v1-like"/>
    <property type="match status" value="1"/>
</dbReference>
<evidence type="ECO:0000259" key="2">
    <source>
        <dbReference type="Pfam" id="PF08327"/>
    </source>
</evidence>
<keyword evidence="4" id="KW-1185">Reference proteome</keyword>
<dbReference type="Proteomes" id="UP000233343">
    <property type="component" value="Unassembled WGS sequence"/>
</dbReference>
<evidence type="ECO:0000313" key="4">
    <source>
        <dbReference type="Proteomes" id="UP000233343"/>
    </source>
</evidence>
<gene>
    <name evidence="3" type="ORF">CWS20_21525</name>
</gene>
<organism evidence="3 4">
    <name type="scientific">Cytobacillus horneckiae</name>
    <dbReference type="NCBI Taxonomy" id="549687"/>
    <lineage>
        <taxon>Bacteria</taxon>
        <taxon>Bacillati</taxon>
        <taxon>Bacillota</taxon>
        <taxon>Bacilli</taxon>
        <taxon>Bacillales</taxon>
        <taxon>Bacillaceae</taxon>
        <taxon>Cytobacillus</taxon>
    </lineage>
</organism>
<protein>
    <submittedName>
        <fullName evidence="3">SRPBCC domain-containing protein</fullName>
    </submittedName>
</protein>
<proteinExistence type="inferred from homology"/>